<evidence type="ECO:0000256" key="4">
    <source>
        <dbReference type="ARBA" id="ARBA00049957"/>
    </source>
</evidence>
<evidence type="ECO:0000256" key="3">
    <source>
        <dbReference type="ARBA" id="ARBA00023125"/>
    </source>
</evidence>
<dbReference type="InterPro" id="IPR038969">
    <property type="entry name" value="FEN"/>
</dbReference>
<keyword evidence="7" id="KW-0269">Exonuclease</keyword>
<evidence type="ECO:0000256" key="5">
    <source>
        <dbReference type="ARBA" id="ARBA00050026"/>
    </source>
</evidence>
<dbReference type="EMBL" id="LS992241">
    <property type="protein sequence ID" value="SYX85536.1"/>
    <property type="molecule type" value="Genomic_DNA"/>
</dbReference>
<dbReference type="PANTHER" id="PTHR42646:SF2">
    <property type="entry name" value="5'-3' EXONUCLEASE FAMILY PROTEIN"/>
    <property type="match status" value="1"/>
</dbReference>
<dbReference type="InterPro" id="IPR002421">
    <property type="entry name" value="5-3_exonuclease"/>
</dbReference>
<evidence type="ECO:0000256" key="1">
    <source>
        <dbReference type="ARBA" id="ARBA00022722"/>
    </source>
</evidence>
<dbReference type="InterPro" id="IPR029060">
    <property type="entry name" value="PIN-like_dom_sf"/>
</dbReference>
<protein>
    <recommendedName>
        <fullName evidence="5">5'-3' exonuclease</fullName>
    </recommendedName>
</protein>
<feature type="domain" description="5'-3' exonuclease" evidence="6">
    <location>
        <begin position="8"/>
        <end position="272"/>
    </location>
</feature>
<comment type="function">
    <text evidence="4">5'-3' exonuclease acting preferentially on double-stranded DNA.</text>
</comment>
<evidence type="ECO:0000313" key="7">
    <source>
        <dbReference type="EMBL" id="SYX85536.1"/>
    </source>
</evidence>
<dbReference type="Pfam" id="PF02739">
    <property type="entry name" value="5_3_exonuc_N"/>
    <property type="match status" value="1"/>
</dbReference>
<evidence type="ECO:0000256" key="2">
    <source>
        <dbReference type="ARBA" id="ARBA00022801"/>
    </source>
</evidence>
<reference evidence="8" key="1">
    <citation type="submission" date="2018-08" db="EMBL/GenBank/DDBJ databases">
        <authorList>
            <person name="Chevrot R."/>
        </authorList>
    </citation>
    <scope>NUCLEOTIDE SEQUENCE [LARGE SCALE GENOMIC DNA]</scope>
</reference>
<keyword evidence="1" id="KW-0540">Nuclease</keyword>
<accession>A0A383RGY9</accession>
<dbReference type="FunFam" id="1.10.150.20:FF:000003">
    <property type="entry name" value="DNA polymerase I"/>
    <property type="match status" value="1"/>
</dbReference>
<dbReference type="InterPro" id="IPR020046">
    <property type="entry name" value="5-3_exonucl_a-hlix_arch_N"/>
</dbReference>
<keyword evidence="2 7" id="KW-0378">Hydrolase</keyword>
<dbReference type="AlphaFoldDB" id="A0A383RGY9"/>
<dbReference type="Gene3D" id="1.10.150.20">
    <property type="entry name" value="5' to 3' exonuclease, C-terminal subdomain"/>
    <property type="match status" value="1"/>
</dbReference>
<dbReference type="Gene3D" id="3.40.50.1010">
    <property type="entry name" value="5'-nuclease"/>
    <property type="match status" value="1"/>
</dbReference>
<organism evidence="7 8">
    <name type="scientific">Paenibacillus alvei</name>
    <name type="common">Bacillus alvei</name>
    <dbReference type="NCBI Taxonomy" id="44250"/>
    <lineage>
        <taxon>Bacteria</taxon>
        <taxon>Bacillati</taxon>
        <taxon>Bacillota</taxon>
        <taxon>Bacilli</taxon>
        <taxon>Bacillales</taxon>
        <taxon>Paenibacillaceae</taxon>
        <taxon>Paenibacillus</taxon>
    </lineage>
</organism>
<dbReference type="RefSeq" id="WP_138187324.1">
    <property type="nucleotide sequence ID" value="NZ_LS992241.1"/>
</dbReference>
<dbReference type="InterPro" id="IPR008918">
    <property type="entry name" value="HhH2"/>
</dbReference>
<dbReference type="GO" id="GO:0033567">
    <property type="term" value="P:DNA replication, Okazaki fragment processing"/>
    <property type="evidence" value="ECO:0007669"/>
    <property type="project" value="InterPro"/>
</dbReference>
<gene>
    <name evidence="7" type="primary">ypcP</name>
    <name evidence="7" type="ORF">PBLR_13958</name>
</gene>
<dbReference type="Pfam" id="PF01367">
    <property type="entry name" value="5_3_exonuc"/>
    <property type="match status" value="1"/>
</dbReference>
<dbReference type="InterPro" id="IPR036279">
    <property type="entry name" value="5-3_exonuclease_C_sf"/>
</dbReference>
<dbReference type="InterPro" id="IPR020045">
    <property type="entry name" value="DNA_polI_H3TH"/>
</dbReference>
<dbReference type="SUPFAM" id="SSF47807">
    <property type="entry name" value="5' to 3' exonuclease, C-terminal subdomain"/>
    <property type="match status" value="1"/>
</dbReference>
<proteinExistence type="predicted"/>
<evidence type="ECO:0000259" key="6">
    <source>
        <dbReference type="SMART" id="SM00475"/>
    </source>
</evidence>
<dbReference type="GO" id="GO:0003677">
    <property type="term" value="F:DNA binding"/>
    <property type="evidence" value="ECO:0007669"/>
    <property type="project" value="UniProtKB-KW"/>
</dbReference>
<dbReference type="Proteomes" id="UP000304148">
    <property type="component" value="Chromosome"/>
</dbReference>
<dbReference type="SMART" id="SM00475">
    <property type="entry name" value="53EXOc"/>
    <property type="match status" value="1"/>
</dbReference>
<dbReference type="SUPFAM" id="SSF88723">
    <property type="entry name" value="PIN domain-like"/>
    <property type="match status" value="1"/>
</dbReference>
<dbReference type="CDD" id="cd09859">
    <property type="entry name" value="PIN_53EXO"/>
    <property type="match status" value="1"/>
</dbReference>
<name>A0A383RGY9_PAEAL</name>
<dbReference type="GO" id="GO:0008409">
    <property type="term" value="F:5'-3' exonuclease activity"/>
    <property type="evidence" value="ECO:0007669"/>
    <property type="project" value="InterPro"/>
</dbReference>
<evidence type="ECO:0000313" key="8">
    <source>
        <dbReference type="Proteomes" id="UP000304148"/>
    </source>
</evidence>
<dbReference type="GO" id="GO:0017108">
    <property type="term" value="F:5'-flap endonuclease activity"/>
    <property type="evidence" value="ECO:0007669"/>
    <property type="project" value="InterPro"/>
</dbReference>
<keyword evidence="3" id="KW-0238">DNA-binding</keyword>
<dbReference type="PANTHER" id="PTHR42646">
    <property type="entry name" value="FLAP ENDONUCLEASE XNI"/>
    <property type="match status" value="1"/>
</dbReference>
<dbReference type="SMART" id="SM00279">
    <property type="entry name" value="HhH2"/>
    <property type="match status" value="1"/>
</dbReference>
<dbReference type="CDD" id="cd09898">
    <property type="entry name" value="H3TH_53EXO"/>
    <property type="match status" value="1"/>
</dbReference>
<sequence>MEVQLNDNKEQRLLLVDGMALLFRAYFATAYGGSIRRMKDGTPTNAVYGFMRYFWDAVERFEPTHIACCWDLGSKTFRSEQFTAYKANRPDCPEDLVPQFQLIRDVMDGFGIPNISAEGFEADDCIGTLSRLFRDDMHVYVLTGDHDMLQLVHERTTVIIMKKGHGNYAVYSPLSLMEERQLTPEQVVDVKGLMGDTADNYPGVKGIGEKTAHKLIQQYQSIEGILENLPELAKGVRTKIESDLEMLHLSRQLARINCDVPVECQMDVCVFAPARESVSAIFERLEMKSMISYVGM</sequence>